<feature type="transmembrane region" description="Helical" evidence="7">
    <location>
        <begin position="238"/>
        <end position="259"/>
    </location>
</feature>
<feature type="site" description="Important for catalytic activity" evidence="7">
    <location>
        <position position="466"/>
    </location>
</feature>
<organism evidence="9 10">
    <name type="scientific">Actinacidiphila glaucinigra</name>
    <dbReference type="NCBI Taxonomy" id="235986"/>
    <lineage>
        <taxon>Bacteria</taxon>
        <taxon>Bacillati</taxon>
        <taxon>Actinomycetota</taxon>
        <taxon>Actinomycetes</taxon>
        <taxon>Kitasatosporales</taxon>
        <taxon>Streptomycetaceae</taxon>
        <taxon>Actinacidiphila</taxon>
    </lineage>
</organism>
<accession>A0A239MMX4</accession>
<proteinExistence type="inferred from homology"/>
<dbReference type="GO" id="GO:0009252">
    <property type="term" value="P:peptidoglycan biosynthetic process"/>
    <property type="evidence" value="ECO:0007669"/>
    <property type="project" value="UniProtKB-UniRule"/>
</dbReference>
<evidence type="ECO:0000256" key="1">
    <source>
        <dbReference type="ARBA" id="ARBA00022475"/>
    </source>
</evidence>
<evidence type="ECO:0000313" key="9">
    <source>
        <dbReference type="EMBL" id="SNT43444.1"/>
    </source>
</evidence>
<dbReference type="InterPro" id="IPR003770">
    <property type="entry name" value="MLTG-like"/>
</dbReference>
<sequence length="589" mass="65816">MTDYGRSPGSEAWHPEDPLFGDQWGQQQHPEQHQHQQHQQYSQYQQQPQQVQHQQQPQHPQHQQHPQNQQHPQYQQQGGWDPYGNTGQQQQYPYDPQQQYDSWGAPAGYGQDGYGGQQQPDYYGQGGYPPPQRPDQRYPEEQPQYQQQPQQQQPQQLQQQPQPQQQPPQRQQRSRPAEPDAPLWDEEAGAADDHSFFSGADDDEDDEPQQGRNDRRGRAGKGGKAGAGKGGKKRRSGMACLVVLVVLGGGITGVGWFGYRYYQSNFGPPPDFAGKGSGEVQVEVPQGASGIEIGNILKKAGVVKSVDAFTAAVSKDPKGNSIQAGVYVLHKEMAASSAVTMMLDPKSQNVLVIAEGLRDVQIYEVVDAKLGLDKGTTAKVAEDQIGKLGLPDWADDNKEIKDPLEGFLWPSRYSVGKDTKPVDLLRSMVTNAKKQYTKYDVESKAEKLGLESPLQVVTLASLVQAEGKSDEDFRKMARVVYNRLKATNTETNGKLEFDSTYNYLKNQSEINLSLKELRTFDDPYNTYYYRGLPPGPIGNPGAKALAAAMDPEPGKWYYFISLDGHTTEFTETLAEHDKLAREFDKKHNG</sequence>
<dbReference type="AlphaFoldDB" id="A0A239MMX4"/>
<name>A0A239MMX4_9ACTN</name>
<comment type="function">
    <text evidence="7">Functions as a peptidoglycan terminase that cleaves nascent peptidoglycan strands endolytically to terminate their elongation.</text>
</comment>
<keyword evidence="6 7" id="KW-0961">Cell wall biogenesis/degradation</keyword>
<dbReference type="GO" id="GO:0005886">
    <property type="term" value="C:plasma membrane"/>
    <property type="evidence" value="ECO:0007669"/>
    <property type="project" value="UniProtKB-SubCell"/>
</dbReference>
<dbReference type="NCBIfam" id="TIGR00247">
    <property type="entry name" value="endolytic transglycosylase MltG"/>
    <property type="match status" value="1"/>
</dbReference>
<dbReference type="Gene3D" id="3.30.1490.480">
    <property type="entry name" value="Endolytic murein transglycosylase"/>
    <property type="match status" value="1"/>
</dbReference>
<dbReference type="HAMAP" id="MF_02065">
    <property type="entry name" value="MltG"/>
    <property type="match status" value="1"/>
</dbReference>
<dbReference type="GO" id="GO:0071555">
    <property type="term" value="P:cell wall organization"/>
    <property type="evidence" value="ECO:0007669"/>
    <property type="project" value="UniProtKB-KW"/>
</dbReference>
<dbReference type="OrthoDB" id="9814591at2"/>
<gene>
    <name evidence="7" type="primary">mltG</name>
    <name evidence="9" type="ORF">SAMN05216252_12574</name>
</gene>
<evidence type="ECO:0000256" key="4">
    <source>
        <dbReference type="ARBA" id="ARBA00023136"/>
    </source>
</evidence>
<evidence type="ECO:0000256" key="2">
    <source>
        <dbReference type="ARBA" id="ARBA00022692"/>
    </source>
</evidence>
<evidence type="ECO:0000256" key="5">
    <source>
        <dbReference type="ARBA" id="ARBA00023239"/>
    </source>
</evidence>
<feature type="compositionally biased region" description="Low complexity" evidence="8">
    <location>
        <begin position="88"/>
        <end position="101"/>
    </location>
</feature>
<evidence type="ECO:0000256" key="7">
    <source>
        <dbReference type="HAMAP-Rule" id="MF_02065"/>
    </source>
</evidence>
<comment type="catalytic activity">
    <reaction evidence="7">
        <text>a peptidoglycan chain = a peptidoglycan chain with N-acetyl-1,6-anhydromuramyl-[peptide] at the reducing end + a peptidoglycan chain with N-acetylglucosamine at the non-reducing end.</text>
        <dbReference type="EC" id="4.2.2.29"/>
    </reaction>
</comment>
<keyword evidence="3 7" id="KW-1133">Transmembrane helix</keyword>
<dbReference type="RefSeq" id="WP_089227773.1">
    <property type="nucleotide sequence ID" value="NZ_FZOF01000025.1"/>
</dbReference>
<feature type="compositionally biased region" description="Low complexity" evidence="8">
    <location>
        <begin position="37"/>
        <end position="77"/>
    </location>
</feature>
<keyword evidence="2 7" id="KW-0812">Transmembrane</keyword>
<evidence type="ECO:0000313" key="10">
    <source>
        <dbReference type="Proteomes" id="UP000198280"/>
    </source>
</evidence>
<feature type="region of interest" description="Disordered" evidence="8">
    <location>
        <begin position="1"/>
        <end position="233"/>
    </location>
</feature>
<feature type="compositionally biased region" description="Gly residues" evidence="8">
    <location>
        <begin position="220"/>
        <end position="229"/>
    </location>
</feature>
<dbReference type="EC" id="4.2.2.29" evidence="7"/>
<evidence type="ECO:0000256" key="6">
    <source>
        <dbReference type="ARBA" id="ARBA00023316"/>
    </source>
</evidence>
<dbReference type="Pfam" id="PF02618">
    <property type="entry name" value="YceG"/>
    <property type="match status" value="1"/>
</dbReference>
<evidence type="ECO:0000256" key="3">
    <source>
        <dbReference type="ARBA" id="ARBA00022989"/>
    </source>
</evidence>
<dbReference type="PANTHER" id="PTHR30518">
    <property type="entry name" value="ENDOLYTIC MUREIN TRANSGLYCOSYLASE"/>
    <property type="match status" value="1"/>
</dbReference>
<keyword evidence="5 7" id="KW-0456">Lyase</keyword>
<dbReference type="EMBL" id="FZOF01000025">
    <property type="protein sequence ID" value="SNT43444.1"/>
    <property type="molecule type" value="Genomic_DNA"/>
</dbReference>
<comment type="similarity">
    <text evidence="7">Belongs to the transglycosylase MltG family.</text>
</comment>
<keyword evidence="1 7" id="KW-1003">Cell membrane</keyword>
<dbReference type="PANTHER" id="PTHR30518:SF2">
    <property type="entry name" value="ENDOLYTIC MUREIN TRANSGLYCOSYLASE"/>
    <property type="match status" value="1"/>
</dbReference>
<keyword evidence="10" id="KW-1185">Reference proteome</keyword>
<protein>
    <recommendedName>
        <fullName evidence="7">Endolytic murein transglycosylase</fullName>
        <ecNumber evidence="7">4.2.2.29</ecNumber>
    </recommendedName>
    <alternativeName>
        <fullName evidence="7">Peptidoglycan lytic transglycosylase</fullName>
    </alternativeName>
    <alternativeName>
        <fullName evidence="7">Peptidoglycan polymerization terminase</fullName>
    </alternativeName>
</protein>
<dbReference type="Proteomes" id="UP000198280">
    <property type="component" value="Unassembled WGS sequence"/>
</dbReference>
<comment type="subcellular location">
    <subcellularLocation>
        <location evidence="7">Cell membrane</location>
        <topology evidence="7">Single-pass membrane protein</topology>
    </subcellularLocation>
</comment>
<evidence type="ECO:0000256" key="8">
    <source>
        <dbReference type="SAM" id="MobiDB-lite"/>
    </source>
</evidence>
<keyword evidence="4 7" id="KW-0472">Membrane</keyword>
<feature type="compositionally biased region" description="Low complexity" evidence="8">
    <location>
        <begin position="141"/>
        <end position="171"/>
    </location>
</feature>
<dbReference type="GO" id="GO:0008932">
    <property type="term" value="F:lytic endotransglycosylase activity"/>
    <property type="evidence" value="ECO:0007669"/>
    <property type="project" value="UniProtKB-UniRule"/>
</dbReference>
<reference evidence="9 10" key="1">
    <citation type="submission" date="2017-06" db="EMBL/GenBank/DDBJ databases">
        <authorList>
            <person name="Kim H.J."/>
            <person name="Triplett B.A."/>
        </authorList>
    </citation>
    <scope>NUCLEOTIDE SEQUENCE [LARGE SCALE GENOMIC DNA]</scope>
    <source>
        <strain evidence="9 10">CGMCC 4.1858</strain>
    </source>
</reference>